<keyword evidence="2" id="KW-1185">Reference proteome</keyword>
<name>A0AAV8TTB1_9ROSI</name>
<dbReference type="Gene3D" id="2.40.70.10">
    <property type="entry name" value="Acid Proteases"/>
    <property type="match status" value="1"/>
</dbReference>
<sequence length="106" mass="11689">MPSYAKFLKEILSNKRKLEEHETVALTVECSAAIQNKLPPKLKDPGSSVSLMPLSLCQKLDLGELTLTTVALQLADRSVKYSVGVLEDVPIKVGNFKSSYNNRRAL</sequence>
<dbReference type="CDD" id="cd00303">
    <property type="entry name" value="retropepsin_like"/>
    <property type="match status" value="1"/>
</dbReference>
<gene>
    <name evidence="1" type="ORF">K2173_011537</name>
</gene>
<dbReference type="AlphaFoldDB" id="A0AAV8TTB1"/>
<comment type="caution">
    <text evidence="1">The sequence shown here is derived from an EMBL/GenBank/DDBJ whole genome shotgun (WGS) entry which is preliminary data.</text>
</comment>
<dbReference type="InterPro" id="IPR021109">
    <property type="entry name" value="Peptidase_aspartic_dom_sf"/>
</dbReference>
<dbReference type="EMBL" id="JAIWQS010000003">
    <property type="protein sequence ID" value="KAJ8770202.1"/>
    <property type="molecule type" value="Genomic_DNA"/>
</dbReference>
<evidence type="ECO:0000313" key="1">
    <source>
        <dbReference type="EMBL" id="KAJ8770202.1"/>
    </source>
</evidence>
<dbReference type="Proteomes" id="UP001159364">
    <property type="component" value="Linkage Group LG03"/>
</dbReference>
<evidence type="ECO:0000313" key="2">
    <source>
        <dbReference type="Proteomes" id="UP001159364"/>
    </source>
</evidence>
<organism evidence="1 2">
    <name type="scientific">Erythroxylum novogranatense</name>
    <dbReference type="NCBI Taxonomy" id="1862640"/>
    <lineage>
        <taxon>Eukaryota</taxon>
        <taxon>Viridiplantae</taxon>
        <taxon>Streptophyta</taxon>
        <taxon>Embryophyta</taxon>
        <taxon>Tracheophyta</taxon>
        <taxon>Spermatophyta</taxon>
        <taxon>Magnoliopsida</taxon>
        <taxon>eudicotyledons</taxon>
        <taxon>Gunneridae</taxon>
        <taxon>Pentapetalae</taxon>
        <taxon>rosids</taxon>
        <taxon>fabids</taxon>
        <taxon>Malpighiales</taxon>
        <taxon>Erythroxylaceae</taxon>
        <taxon>Erythroxylum</taxon>
    </lineage>
</organism>
<proteinExistence type="predicted"/>
<dbReference type="PANTHER" id="PTHR33067">
    <property type="entry name" value="RNA-DIRECTED DNA POLYMERASE-RELATED"/>
    <property type="match status" value="1"/>
</dbReference>
<dbReference type="PANTHER" id="PTHR33067:SF31">
    <property type="entry name" value="RNA-DIRECTED DNA POLYMERASE"/>
    <property type="match status" value="1"/>
</dbReference>
<accession>A0AAV8TTB1</accession>
<reference evidence="1 2" key="1">
    <citation type="submission" date="2021-09" db="EMBL/GenBank/DDBJ databases">
        <title>Genomic insights and catalytic innovation underlie evolution of tropane alkaloids biosynthesis.</title>
        <authorList>
            <person name="Wang Y.-J."/>
            <person name="Tian T."/>
            <person name="Huang J.-P."/>
            <person name="Huang S.-X."/>
        </authorList>
    </citation>
    <scope>NUCLEOTIDE SEQUENCE [LARGE SCALE GENOMIC DNA]</scope>
    <source>
        <strain evidence="1">KIB-2018</strain>
        <tissue evidence="1">Leaf</tissue>
    </source>
</reference>
<protein>
    <submittedName>
        <fullName evidence="1">Uncharacterized protein</fullName>
    </submittedName>
</protein>